<gene>
    <name evidence="2" type="primary">ABSGL_03675.1 scaffold 4609</name>
</gene>
<protein>
    <recommendedName>
        <fullName evidence="4">Extracellular membrane protein CFEM domain-containing protein</fullName>
    </recommendedName>
</protein>
<accession>A0A168M957</accession>
<evidence type="ECO:0000256" key="1">
    <source>
        <dbReference type="SAM" id="SignalP"/>
    </source>
</evidence>
<reference evidence="2" key="1">
    <citation type="submission" date="2016-04" db="EMBL/GenBank/DDBJ databases">
        <authorList>
            <person name="Evans L.H."/>
            <person name="Alamgir A."/>
            <person name="Owens N."/>
            <person name="Weber N.D."/>
            <person name="Virtaneva K."/>
            <person name="Barbian K."/>
            <person name="Babar A."/>
            <person name="Rosenke K."/>
        </authorList>
    </citation>
    <scope>NUCLEOTIDE SEQUENCE [LARGE SCALE GENOMIC DNA]</scope>
    <source>
        <strain evidence="2">CBS 101.48</strain>
    </source>
</reference>
<dbReference type="InParanoid" id="A0A168M957"/>
<feature type="signal peptide" evidence="1">
    <location>
        <begin position="1"/>
        <end position="23"/>
    </location>
</feature>
<dbReference type="AlphaFoldDB" id="A0A168M957"/>
<feature type="chain" id="PRO_5007898925" description="Extracellular membrane protein CFEM domain-containing protein" evidence="1">
    <location>
        <begin position="24"/>
        <end position="126"/>
    </location>
</feature>
<evidence type="ECO:0000313" key="2">
    <source>
        <dbReference type="EMBL" id="SAL98148.1"/>
    </source>
</evidence>
<dbReference type="OrthoDB" id="2507140at2759"/>
<evidence type="ECO:0000313" key="3">
    <source>
        <dbReference type="Proteomes" id="UP000078561"/>
    </source>
</evidence>
<dbReference type="Proteomes" id="UP000078561">
    <property type="component" value="Unassembled WGS sequence"/>
</dbReference>
<organism evidence="2">
    <name type="scientific">Absidia glauca</name>
    <name type="common">Pin mould</name>
    <dbReference type="NCBI Taxonomy" id="4829"/>
    <lineage>
        <taxon>Eukaryota</taxon>
        <taxon>Fungi</taxon>
        <taxon>Fungi incertae sedis</taxon>
        <taxon>Mucoromycota</taxon>
        <taxon>Mucoromycotina</taxon>
        <taxon>Mucoromycetes</taxon>
        <taxon>Mucorales</taxon>
        <taxon>Cunninghamellaceae</taxon>
        <taxon>Absidia</taxon>
    </lineage>
</organism>
<keyword evidence="1" id="KW-0732">Signal</keyword>
<proteinExistence type="predicted"/>
<keyword evidence="3" id="KW-1185">Reference proteome</keyword>
<evidence type="ECO:0008006" key="4">
    <source>
        <dbReference type="Google" id="ProtNLM"/>
    </source>
</evidence>
<sequence>MKTTLTSVCFLALTASYLQSVNGQSACADQAVFDLCRQNQDKYLSTCAVTGTQENIVAADCSVPGANVTTSWSSTPSSAPTSTSIAITPTNGAAAAKPSSDTAPSVKQAGSAMALVTLMMATYFLT</sequence>
<dbReference type="STRING" id="4829.A0A168M957"/>
<name>A0A168M957_ABSGL</name>
<dbReference type="EMBL" id="LT552047">
    <property type="protein sequence ID" value="SAL98148.1"/>
    <property type="molecule type" value="Genomic_DNA"/>
</dbReference>